<dbReference type="PANTHER" id="PTHR30146">
    <property type="entry name" value="LACI-RELATED TRANSCRIPTIONAL REPRESSOR"/>
    <property type="match status" value="1"/>
</dbReference>
<dbReference type="GO" id="GO:0003677">
    <property type="term" value="F:DNA binding"/>
    <property type="evidence" value="ECO:0007669"/>
    <property type="project" value="UniProtKB-KW"/>
</dbReference>
<dbReference type="SMART" id="SM00354">
    <property type="entry name" value="HTH_LACI"/>
    <property type="match status" value="1"/>
</dbReference>
<sequence length="435" mass="46580">MATDYRRQHPVCLPLGCWPIELGSVSLRYAAYGADYARRALGRVKRYVDVILAARYSTWIKPVSRAKPPGNNRPTSSSDSVVLAHQTSADGPRAVRLKDIAVLAGVSPITVSRALSRPDIVAEATVARVRAVVERLGYVPNRHAGSLASNRSQLVAAVVPTIANAIFSDTLLAFTSALDARGYQVMFGLSGFDGDSEARLLENVLGRRPDGILLTGARHTARTRMRLAAAGIPIVETWDTSEEPLDMTVGFSHRDVGHALGQHLLDCGCRRPALILGDNDRAAARGRGFKEACAERGYTSVPEKVLASPTTTRQGREALRELLAESPDIDAVSCSSDLLALGAIIEAGQRGIDVPGDLSVAGFGDLDFASQLEPALTTVRIDGQGIGRLAALNLLERIEKHVASGNGAPKQVDVGFELVARASTRPRPHKPENRR</sequence>
<feature type="domain" description="HTH lacI-type" evidence="1">
    <location>
        <begin position="95"/>
        <end position="149"/>
    </location>
</feature>
<dbReference type="CDD" id="cd01575">
    <property type="entry name" value="PBP1_GntR"/>
    <property type="match status" value="1"/>
</dbReference>
<dbReference type="Pfam" id="PF00356">
    <property type="entry name" value="LacI"/>
    <property type="match status" value="1"/>
</dbReference>
<keyword evidence="2" id="KW-0238">DNA-binding</keyword>
<protein>
    <submittedName>
        <fullName evidence="2">LacI family DNA-binding transcriptional regulator</fullName>
    </submittedName>
</protein>
<dbReference type="CDD" id="cd01392">
    <property type="entry name" value="HTH_LacI"/>
    <property type="match status" value="1"/>
</dbReference>
<keyword evidence="3" id="KW-1185">Reference proteome</keyword>
<comment type="caution">
    <text evidence="2">The sequence shown here is derived from an EMBL/GenBank/DDBJ whole genome shotgun (WGS) entry which is preliminary data.</text>
</comment>
<dbReference type="EMBL" id="JBHSBV010000005">
    <property type="protein sequence ID" value="MFC4202551.1"/>
    <property type="molecule type" value="Genomic_DNA"/>
</dbReference>
<name>A0ABV8P1V9_9BURK</name>
<dbReference type="Pfam" id="PF13377">
    <property type="entry name" value="Peripla_BP_3"/>
    <property type="match status" value="1"/>
</dbReference>
<accession>A0ABV8P1V9</accession>
<dbReference type="RefSeq" id="WP_217966044.1">
    <property type="nucleotide sequence ID" value="NZ_JAHTBN010000009.1"/>
</dbReference>
<dbReference type="PANTHER" id="PTHR30146:SF33">
    <property type="entry name" value="TRANSCRIPTIONAL REGULATOR"/>
    <property type="match status" value="1"/>
</dbReference>
<organism evidence="2 3">
    <name type="scientific">Candidimonas humi</name>
    <dbReference type="NCBI Taxonomy" id="683355"/>
    <lineage>
        <taxon>Bacteria</taxon>
        <taxon>Pseudomonadati</taxon>
        <taxon>Pseudomonadota</taxon>
        <taxon>Betaproteobacteria</taxon>
        <taxon>Burkholderiales</taxon>
        <taxon>Alcaligenaceae</taxon>
        <taxon>Candidimonas</taxon>
    </lineage>
</organism>
<proteinExistence type="predicted"/>
<reference evidence="3" key="1">
    <citation type="journal article" date="2019" name="Int. J. Syst. Evol. Microbiol.">
        <title>The Global Catalogue of Microorganisms (GCM) 10K type strain sequencing project: providing services to taxonomists for standard genome sequencing and annotation.</title>
        <authorList>
            <consortium name="The Broad Institute Genomics Platform"/>
            <consortium name="The Broad Institute Genome Sequencing Center for Infectious Disease"/>
            <person name="Wu L."/>
            <person name="Ma J."/>
        </authorList>
    </citation>
    <scope>NUCLEOTIDE SEQUENCE [LARGE SCALE GENOMIC DNA]</scope>
    <source>
        <strain evidence="3">LMG 24813</strain>
    </source>
</reference>
<dbReference type="PROSITE" id="PS50932">
    <property type="entry name" value="HTH_LACI_2"/>
    <property type="match status" value="1"/>
</dbReference>
<evidence type="ECO:0000313" key="3">
    <source>
        <dbReference type="Proteomes" id="UP001595848"/>
    </source>
</evidence>
<evidence type="ECO:0000313" key="2">
    <source>
        <dbReference type="EMBL" id="MFC4202551.1"/>
    </source>
</evidence>
<gene>
    <name evidence="2" type="ORF">ACFOY1_16480</name>
</gene>
<evidence type="ECO:0000259" key="1">
    <source>
        <dbReference type="PROSITE" id="PS50932"/>
    </source>
</evidence>
<dbReference type="Proteomes" id="UP001595848">
    <property type="component" value="Unassembled WGS sequence"/>
</dbReference>
<dbReference type="PROSITE" id="PS00356">
    <property type="entry name" value="HTH_LACI_1"/>
    <property type="match status" value="1"/>
</dbReference>
<dbReference type="InterPro" id="IPR046335">
    <property type="entry name" value="LacI/GalR-like_sensor"/>
</dbReference>
<dbReference type="InterPro" id="IPR000843">
    <property type="entry name" value="HTH_LacI"/>
</dbReference>